<organism evidence="3 4">
    <name type="scientific">Rossellomorea oryzaecorticis</name>
    <dbReference type="NCBI Taxonomy" id="1396505"/>
    <lineage>
        <taxon>Bacteria</taxon>
        <taxon>Bacillati</taxon>
        <taxon>Bacillota</taxon>
        <taxon>Bacilli</taxon>
        <taxon>Bacillales</taxon>
        <taxon>Bacillaceae</taxon>
        <taxon>Rossellomorea</taxon>
    </lineage>
</organism>
<keyword evidence="2" id="KW-0812">Transmembrane</keyword>
<keyword evidence="4" id="KW-1185">Reference proteome</keyword>
<feature type="transmembrane region" description="Helical" evidence="2">
    <location>
        <begin position="48"/>
        <end position="69"/>
    </location>
</feature>
<dbReference type="EMBL" id="JBBYAF010000036">
    <property type="protein sequence ID" value="MEL3973835.1"/>
    <property type="molecule type" value="Genomic_DNA"/>
</dbReference>
<evidence type="ECO:0000256" key="1">
    <source>
        <dbReference type="SAM" id="MobiDB-lite"/>
    </source>
</evidence>
<accession>A0ABU9KEM6</accession>
<feature type="compositionally biased region" description="Basic and acidic residues" evidence="1">
    <location>
        <begin position="89"/>
        <end position="101"/>
    </location>
</feature>
<keyword evidence="2" id="KW-1133">Transmembrane helix</keyword>
<dbReference type="RefSeq" id="WP_341985346.1">
    <property type="nucleotide sequence ID" value="NZ_JBBYAF010000036.1"/>
</dbReference>
<evidence type="ECO:0000313" key="3">
    <source>
        <dbReference type="EMBL" id="MEL3973835.1"/>
    </source>
</evidence>
<name>A0ABU9KEM6_9BACI</name>
<comment type="caution">
    <text evidence="3">The sequence shown here is derived from an EMBL/GenBank/DDBJ whole genome shotgun (WGS) entry which is preliminary data.</text>
</comment>
<evidence type="ECO:0000313" key="4">
    <source>
        <dbReference type="Proteomes" id="UP001389717"/>
    </source>
</evidence>
<keyword evidence="2" id="KW-0472">Membrane</keyword>
<dbReference type="Proteomes" id="UP001389717">
    <property type="component" value="Unassembled WGS sequence"/>
</dbReference>
<proteinExistence type="predicted"/>
<feature type="region of interest" description="Disordered" evidence="1">
    <location>
        <begin position="76"/>
        <end position="101"/>
    </location>
</feature>
<reference evidence="3 4" key="1">
    <citation type="submission" date="2024-04" db="EMBL/GenBank/DDBJ databases">
        <title>Bacillus oryzaecorticis sp. nov., a moderately halophilic bacterium isolated from rice husks.</title>
        <authorList>
            <person name="Zhu H.-S."/>
        </authorList>
    </citation>
    <scope>NUCLEOTIDE SEQUENCE [LARGE SCALE GENOMIC DNA]</scope>
    <source>
        <strain evidence="3 4">ZC255</strain>
    </source>
</reference>
<protein>
    <submittedName>
        <fullName evidence="3">Uncharacterized protein</fullName>
    </submittedName>
</protein>
<evidence type="ECO:0000256" key="2">
    <source>
        <dbReference type="SAM" id="Phobius"/>
    </source>
</evidence>
<sequence>MDEKRFEKRMELLGRSYMKMPSQTDSNAILKAIKEEKSRSKKKRSRPVIHWPYVASFIGVLLIGTVLALQLTMGGDTQGEPGEQSRQAAENHDQGKTSKELQTEIEDAEALYELRKTQAMERLGFTESTFSTTQLDKDAQGQVIYVKSITKRDYPHDMKLEWANRGKEWIEESLRTPDMMIRSLKGNVTMMEAEAWTKEFMEKQTGLLPIYEEKLQENKEWWKPHIENGEINMKSLNAAQPYPSEFRMMLGGITNNAIKLSYNEKEDTLETTIDLEYVSILSEDALPDVYVSYMQTRQASVLKAGEFTTGWKEAGDRLMLLEQILKKLPEDSQFRNEVKLDYDLLYQHYVNGGVNQPIFTEKGKLKPEVHEAYEYIVENYSSYKTADSLQQVLNELRKSNFVKPENWVQHTPVIISSEVQKIYEGSG</sequence>
<gene>
    <name evidence="3" type="ORF">AAEO50_16240</name>
</gene>